<dbReference type="InterPro" id="IPR058788">
    <property type="entry name" value="ApnL_N"/>
</dbReference>
<organism evidence="4">
    <name type="scientific">uncultured Armatimonadetes bacterium</name>
    <dbReference type="NCBI Taxonomy" id="157466"/>
    <lineage>
        <taxon>Bacteria</taxon>
        <taxon>Bacillati</taxon>
        <taxon>Armatimonadota</taxon>
        <taxon>environmental samples</taxon>
    </lineage>
</organism>
<feature type="domain" description="D-apionate lactonase N-terminal" evidence="1">
    <location>
        <begin position="8"/>
        <end position="235"/>
    </location>
</feature>
<protein>
    <submittedName>
        <fullName evidence="4">Uncharacterized protein</fullName>
    </submittedName>
</protein>
<dbReference type="EMBL" id="CADCTO010000094">
    <property type="protein sequence ID" value="CAA9225625.1"/>
    <property type="molecule type" value="Genomic_DNA"/>
</dbReference>
<proteinExistence type="predicted"/>
<dbReference type="InterPro" id="IPR058787">
    <property type="entry name" value="ApnL_M"/>
</dbReference>
<evidence type="ECO:0000313" key="4">
    <source>
        <dbReference type="EMBL" id="CAA9225625.1"/>
    </source>
</evidence>
<gene>
    <name evidence="4" type="ORF">AVDCRST_MAG63-855</name>
</gene>
<dbReference type="Pfam" id="PF25839">
    <property type="entry name" value="Apionate_lact_C"/>
    <property type="match status" value="1"/>
</dbReference>
<evidence type="ECO:0000259" key="3">
    <source>
        <dbReference type="Pfam" id="PF25839"/>
    </source>
</evidence>
<dbReference type="AlphaFoldDB" id="A0A6J4HJL1"/>
<name>A0A6J4HJL1_9BACT</name>
<accession>A0A6J4HJL1</accession>
<reference evidence="4" key="1">
    <citation type="submission" date="2020-02" db="EMBL/GenBank/DDBJ databases">
        <authorList>
            <person name="Meier V. D."/>
        </authorList>
    </citation>
    <scope>NUCLEOTIDE SEQUENCE</scope>
    <source>
        <strain evidence="4">AVDCRST_MAG63</strain>
    </source>
</reference>
<sequence length="625" mass="66255">MSTRNVLIYGRDEAPTEPVALRAGPLSLRFEPDTGFLRRIRLGDREVVRAVYAAIRDAGWATVASRFSDLRIEAGPDTFRLSFRALCRQGEIDFSWTGTITGSADGTVVFAFDGLAHSTFARNRIGLCVLHPVRECAGAPCTVEHTNGAVEPGAFPGPISPHQPFKDIRAIRHHVTPGGVEAEVRMEGDVFEMEDQRNWTDMSFKTYSTPLELPLPVTVQAGTRITQSVTLRLSGGVSAPAAPAPDAGEVVLTLGGEAGPLPRIGLGVAGTGRAPTASEQARLGALKLSHLRVDLHPRQDGWEERLRQADVEARALGAGLEVALFLSANAEEELRLVARVLGTGTQPVVRWLVFSGEGGVTTPPSPAEHARAFLAAAGPPVFGGVNTNFTEMNRERPPVHALDGLCYPVNPQVHAFDDRSLMENLEGQAETVASARAFAAGLPVAISRVTLKARREADEPRQRALLGAAWTLGSLKYLAESGAASATFFESTGGLGLLPSDAATPGWSTFPVYHVFADLADFAGGTVRRTISTDPSTVAGLTITDAGRTRVLVANLTANRCRARVEGLSGAVRVKLLDAATVEAATAAPEAFRDEPGRTVDTDSESLSLDLSPYAVARIDAGDAG</sequence>
<feature type="domain" description="D-apionate lactonase C-terminal" evidence="3">
    <location>
        <begin position="535"/>
        <end position="619"/>
    </location>
</feature>
<evidence type="ECO:0000259" key="1">
    <source>
        <dbReference type="Pfam" id="PF25837"/>
    </source>
</evidence>
<feature type="domain" description="D-apionate lactonase TIM barrel" evidence="2">
    <location>
        <begin position="264"/>
        <end position="524"/>
    </location>
</feature>
<evidence type="ECO:0000259" key="2">
    <source>
        <dbReference type="Pfam" id="PF25838"/>
    </source>
</evidence>
<dbReference type="InterPro" id="IPR058789">
    <property type="entry name" value="ApnL_C"/>
</dbReference>
<dbReference type="Pfam" id="PF25838">
    <property type="entry name" value="Apionate_lact_M"/>
    <property type="match status" value="1"/>
</dbReference>
<dbReference type="Pfam" id="PF25837">
    <property type="entry name" value="Apionate_lact_N"/>
    <property type="match status" value="1"/>
</dbReference>